<sequence length="150" mass="15129">MTRTWWAAAALLAIFAMHGLATHAGAAGPAALPAPAVEATAASHTSHAAHRAHPAHPADPAQSAPVGDDVLADAAPWSPTSHAGDHGAMQVLGLCLTVLATAAIALLMLVRTRPGLVALLPRAAGSRTPPTAATHDLGPPDLHFLSILRC</sequence>
<feature type="signal peptide" evidence="3">
    <location>
        <begin position="1"/>
        <end position="26"/>
    </location>
</feature>
<keyword evidence="2" id="KW-0472">Membrane</keyword>
<keyword evidence="2" id="KW-1133">Transmembrane helix</keyword>
<dbReference type="AlphaFoldDB" id="A0A4Z1CK13"/>
<dbReference type="EMBL" id="SRRO01000001">
    <property type="protein sequence ID" value="TGN64743.1"/>
    <property type="molecule type" value="Genomic_DNA"/>
</dbReference>
<dbReference type="RefSeq" id="WP_135839251.1">
    <property type="nucleotide sequence ID" value="NZ_SRRO01000001.1"/>
</dbReference>
<keyword evidence="2" id="KW-0812">Transmembrane</keyword>
<accession>A0A4Z1CK13</accession>
<comment type="caution">
    <text evidence="4">The sequence shown here is derived from an EMBL/GenBank/DDBJ whole genome shotgun (WGS) entry which is preliminary data.</text>
</comment>
<reference evidence="4 5" key="1">
    <citation type="submission" date="2019-04" db="EMBL/GenBank/DDBJ databases">
        <title>Three New Species of Nocardioides, Nocardioides euryhalodurans sp. nov., Nocardioides seonyuensis sp. nov. and Nocardioides eburneoflavus sp. nov. Isolated from Soil.</title>
        <authorList>
            <person name="Roh S.G."/>
            <person name="Lee C."/>
            <person name="Kim M.-K."/>
            <person name="Kim S.B."/>
        </authorList>
    </citation>
    <scope>NUCLEOTIDE SEQUENCE [LARGE SCALE GENOMIC DNA]</scope>
    <source>
        <strain evidence="4 5">MMS17-SY213</strain>
    </source>
</reference>
<protein>
    <recommendedName>
        <fullName evidence="6">DUF2946 domain-containing protein</fullName>
    </recommendedName>
</protein>
<evidence type="ECO:0000313" key="4">
    <source>
        <dbReference type="EMBL" id="TGN64743.1"/>
    </source>
</evidence>
<keyword evidence="5" id="KW-1185">Reference proteome</keyword>
<evidence type="ECO:0000256" key="3">
    <source>
        <dbReference type="SAM" id="SignalP"/>
    </source>
</evidence>
<evidence type="ECO:0000256" key="1">
    <source>
        <dbReference type="SAM" id="MobiDB-lite"/>
    </source>
</evidence>
<organism evidence="4 5">
    <name type="scientific">Nocardioides eburneiflavus</name>
    <dbReference type="NCBI Taxonomy" id="2518372"/>
    <lineage>
        <taxon>Bacteria</taxon>
        <taxon>Bacillati</taxon>
        <taxon>Actinomycetota</taxon>
        <taxon>Actinomycetes</taxon>
        <taxon>Propionibacteriales</taxon>
        <taxon>Nocardioidaceae</taxon>
        <taxon>Nocardioides</taxon>
    </lineage>
</organism>
<feature type="transmembrane region" description="Helical" evidence="2">
    <location>
        <begin position="87"/>
        <end position="110"/>
    </location>
</feature>
<name>A0A4Z1CK13_9ACTN</name>
<proteinExistence type="predicted"/>
<keyword evidence="3" id="KW-0732">Signal</keyword>
<evidence type="ECO:0000313" key="5">
    <source>
        <dbReference type="Proteomes" id="UP000297496"/>
    </source>
</evidence>
<gene>
    <name evidence="4" type="ORF">EXE59_12830</name>
</gene>
<evidence type="ECO:0000256" key="2">
    <source>
        <dbReference type="SAM" id="Phobius"/>
    </source>
</evidence>
<feature type="chain" id="PRO_5021278712" description="DUF2946 domain-containing protein" evidence="3">
    <location>
        <begin position="27"/>
        <end position="150"/>
    </location>
</feature>
<dbReference type="Proteomes" id="UP000297496">
    <property type="component" value="Unassembled WGS sequence"/>
</dbReference>
<evidence type="ECO:0008006" key="6">
    <source>
        <dbReference type="Google" id="ProtNLM"/>
    </source>
</evidence>
<feature type="region of interest" description="Disordered" evidence="1">
    <location>
        <begin position="38"/>
        <end position="78"/>
    </location>
</feature>